<dbReference type="InterPro" id="IPR001077">
    <property type="entry name" value="COMT_C"/>
</dbReference>
<dbReference type="Pfam" id="PF00891">
    <property type="entry name" value="Methyltransf_2"/>
    <property type="match status" value="1"/>
</dbReference>
<proteinExistence type="inferred from homology"/>
<name>A0A1Q5UBC4_9EURO</name>
<evidence type="ECO:0000256" key="2">
    <source>
        <dbReference type="ARBA" id="ARBA00022679"/>
    </source>
</evidence>
<keyword evidence="2 6" id="KW-0808">Transferase</keyword>
<reference evidence="6 7" key="1">
    <citation type="submission" date="2016-10" db="EMBL/GenBank/DDBJ databases">
        <title>Genome sequence of the ascomycete fungus Penicillium subrubescens.</title>
        <authorList>
            <person name="De Vries R.P."/>
            <person name="Peng M."/>
            <person name="Dilokpimol A."/>
            <person name="Hilden K."/>
            <person name="Makela M.R."/>
            <person name="Grigoriev I."/>
            <person name="Riley R."/>
            <person name="Granchi Z."/>
        </authorList>
    </citation>
    <scope>NUCLEOTIDE SEQUENCE [LARGE SCALE GENOMIC DNA]</scope>
    <source>
        <strain evidence="6 7">CBS 132785</strain>
    </source>
</reference>
<dbReference type="Proteomes" id="UP000186955">
    <property type="component" value="Unassembled WGS sequence"/>
</dbReference>
<dbReference type="SUPFAM" id="SSF53335">
    <property type="entry name" value="S-adenosyl-L-methionine-dependent methyltransferases"/>
    <property type="match status" value="1"/>
</dbReference>
<evidence type="ECO:0000259" key="5">
    <source>
        <dbReference type="Pfam" id="PF00891"/>
    </source>
</evidence>
<keyword evidence="1 6" id="KW-0489">Methyltransferase</keyword>
<sequence length="248" mass="27466">MSHKNGTSDRIKALSLFIAQNATQVSELQLGSKPDLTSGELEKMTQAVSDACRELEALLTEPHEWLAQVAWGYMDSVALSIVLEMNIHRHIQAGDSQTSLAQLADITGGSIDLITDKTLYDYYHTVDQKRGRRFADAMAGHYNTPLDEPIETIFPFSTLNRNSLVVDVGGGNGQHSLRLAAKFPGMRFVVQDHTSVIQSAQGTVPAAIAGRIQWQLQDMYSPQQVKGADIYLLSHVLMDNTNEYETFR</sequence>
<evidence type="ECO:0000256" key="4">
    <source>
        <dbReference type="ARBA" id="ARBA00038277"/>
    </source>
</evidence>
<dbReference type="SUPFAM" id="SSF46785">
    <property type="entry name" value="Winged helix' DNA-binding domain"/>
    <property type="match status" value="1"/>
</dbReference>
<evidence type="ECO:0000256" key="1">
    <source>
        <dbReference type="ARBA" id="ARBA00022603"/>
    </source>
</evidence>
<evidence type="ECO:0000256" key="3">
    <source>
        <dbReference type="ARBA" id="ARBA00022691"/>
    </source>
</evidence>
<dbReference type="PANTHER" id="PTHR43712:SF5">
    <property type="entry name" value="O-METHYLTRANSFERASE ASQN-RELATED"/>
    <property type="match status" value="1"/>
</dbReference>
<evidence type="ECO:0000313" key="6">
    <source>
        <dbReference type="EMBL" id="OKP09782.1"/>
    </source>
</evidence>
<dbReference type="GO" id="GO:0044550">
    <property type="term" value="P:secondary metabolite biosynthetic process"/>
    <property type="evidence" value="ECO:0007669"/>
    <property type="project" value="UniProtKB-ARBA"/>
</dbReference>
<evidence type="ECO:0000313" key="7">
    <source>
        <dbReference type="Proteomes" id="UP000186955"/>
    </source>
</evidence>
<comment type="similarity">
    <text evidence="4">Belongs to the class I-like SAM-binding methyltransferase superfamily. Cation-independent O-methyltransferase family.</text>
</comment>
<organism evidence="6 7">
    <name type="scientific">Penicillium subrubescens</name>
    <dbReference type="NCBI Taxonomy" id="1316194"/>
    <lineage>
        <taxon>Eukaryota</taxon>
        <taxon>Fungi</taxon>
        <taxon>Dikarya</taxon>
        <taxon>Ascomycota</taxon>
        <taxon>Pezizomycotina</taxon>
        <taxon>Eurotiomycetes</taxon>
        <taxon>Eurotiomycetidae</taxon>
        <taxon>Eurotiales</taxon>
        <taxon>Aspergillaceae</taxon>
        <taxon>Penicillium</taxon>
    </lineage>
</organism>
<dbReference type="GO" id="GO:0008171">
    <property type="term" value="F:O-methyltransferase activity"/>
    <property type="evidence" value="ECO:0007669"/>
    <property type="project" value="InterPro"/>
</dbReference>
<dbReference type="PROSITE" id="PS51683">
    <property type="entry name" value="SAM_OMT_II"/>
    <property type="match status" value="1"/>
</dbReference>
<dbReference type="InterPro" id="IPR016461">
    <property type="entry name" value="COMT-like"/>
</dbReference>
<dbReference type="AlphaFoldDB" id="A0A1Q5UBC4"/>
<dbReference type="InterPro" id="IPR029063">
    <property type="entry name" value="SAM-dependent_MTases_sf"/>
</dbReference>
<feature type="domain" description="O-methyltransferase C-terminal" evidence="5">
    <location>
        <begin position="123"/>
        <end position="243"/>
    </location>
</feature>
<gene>
    <name evidence="6" type="ORF">PENSUB_4823</name>
</gene>
<accession>A0A1Q5UBC4</accession>
<dbReference type="InterPro" id="IPR036390">
    <property type="entry name" value="WH_DNA-bd_sf"/>
</dbReference>
<dbReference type="EMBL" id="MNBE01000448">
    <property type="protein sequence ID" value="OKP09782.1"/>
    <property type="molecule type" value="Genomic_DNA"/>
</dbReference>
<dbReference type="GO" id="GO:0032259">
    <property type="term" value="P:methylation"/>
    <property type="evidence" value="ECO:0007669"/>
    <property type="project" value="UniProtKB-KW"/>
</dbReference>
<dbReference type="PANTHER" id="PTHR43712">
    <property type="entry name" value="PUTATIVE (AFU_ORTHOLOGUE AFUA_4G14580)-RELATED"/>
    <property type="match status" value="1"/>
</dbReference>
<dbReference type="Gene3D" id="3.40.50.150">
    <property type="entry name" value="Vaccinia Virus protein VP39"/>
    <property type="match status" value="1"/>
</dbReference>
<keyword evidence="3" id="KW-0949">S-adenosyl-L-methionine</keyword>
<comment type="caution">
    <text evidence="6">The sequence shown here is derived from an EMBL/GenBank/DDBJ whole genome shotgun (WGS) entry which is preliminary data.</text>
</comment>
<keyword evidence="7" id="KW-1185">Reference proteome</keyword>
<protein>
    <submittedName>
        <fullName evidence="6">Sterigmatocystin 8-O-methyltransferase</fullName>
    </submittedName>
</protein>